<protein>
    <recommendedName>
        <fullName evidence="2">Retrovirus-related Pol polyprotein from transposon TNT 1-94-like beta-barrel domain-containing protein</fullName>
    </recommendedName>
</protein>
<dbReference type="InterPro" id="IPR054722">
    <property type="entry name" value="PolX-like_BBD"/>
</dbReference>
<feature type="domain" description="Retrovirus-related Pol polyprotein from transposon TNT 1-94-like beta-barrel" evidence="2">
    <location>
        <begin position="62"/>
        <end position="108"/>
    </location>
</feature>
<dbReference type="EMBL" id="AVOT02040434">
    <property type="protein sequence ID" value="MBW0535660.1"/>
    <property type="molecule type" value="Genomic_DNA"/>
</dbReference>
<sequence>MTKKKEKSNSKPHLKPNYPTCRPRYHNPLTKHSEAECQNLKLGKPTTSLLCSMNQKDKNFILLDSGASNSMFNVKKRFISFVPKEEEVILADGSSIKSLRSGTICIELSH</sequence>
<evidence type="ECO:0000313" key="3">
    <source>
        <dbReference type="EMBL" id="MBW0535660.1"/>
    </source>
</evidence>
<dbReference type="OrthoDB" id="3025757at2759"/>
<dbReference type="Pfam" id="PF22936">
    <property type="entry name" value="Pol_BBD"/>
    <property type="match status" value="1"/>
</dbReference>
<comment type="caution">
    <text evidence="3">The sequence shown here is derived from an EMBL/GenBank/DDBJ whole genome shotgun (WGS) entry which is preliminary data.</text>
</comment>
<accession>A0A9Q3IDZ5</accession>
<keyword evidence="4" id="KW-1185">Reference proteome</keyword>
<evidence type="ECO:0000259" key="2">
    <source>
        <dbReference type="Pfam" id="PF22936"/>
    </source>
</evidence>
<dbReference type="AlphaFoldDB" id="A0A9Q3IDZ5"/>
<reference evidence="3" key="1">
    <citation type="submission" date="2021-03" db="EMBL/GenBank/DDBJ databases">
        <title>Draft genome sequence of rust myrtle Austropuccinia psidii MF-1, a brazilian biotype.</title>
        <authorList>
            <person name="Quecine M.C."/>
            <person name="Pachon D.M.R."/>
            <person name="Bonatelli M.L."/>
            <person name="Correr F.H."/>
            <person name="Franceschini L.M."/>
            <person name="Leite T.F."/>
            <person name="Margarido G.R.A."/>
            <person name="Almeida C.A."/>
            <person name="Ferrarezi J.A."/>
            <person name="Labate C.A."/>
        </authorList>
    </citation>
    <scope>NUCLEOTIDE SEQUENCE</scope>
    <source>
        <strain evidence="3">MF-1</strain>
    </source>
</reference>
<evidence type="ECO:0000256" key="1">
    <source>
        <dbReference type="SAM" id="MobiDB-lite"/>
    </source>
</evidence>
<gene>
    <name evidence="3" type="ORF">O181_075375</name>
</gene>
<dbReference type="Proteomes" id="UP000765509">
    <property type="component" value="Unassembled WGS sequence"/>
</dbReference>
<organism evidence="3 4">
    <name type="scientific">Austropuccinia psidii MF-1</name>
    <dbReference type="NCBI Taxonomy" id="1389203"/>
    <lineage>
        <taxon>Eukaryota</taxon>
        <taxon>Fungi</taxon>
        <taxon>Dikarya</taxon>
        <taxon>Basidiomycota</taxon>
        <taxon>Pucciniomycotina</taxon>
        <taxon>Pucciniomycetes</taxon>
        <taxon>Pucciniales</taxon>
        <taxon>Sphaerophragmiaceae</taxon>
        <taxon>Austropuccinia</taxon>
    </lineage>
</organism>
<proteinExistence type="predicted"/>
<feature type="region of interest" description="Disordered" evidence="1">
    <location>
        <begin position="1"/>
        <end position="27"/>
    </location>
</feature>
<evidence type="ECO:0000313" key="4">
    <source>
        <dbReference type="Proteomes" id="UP000765509"/>
    </source>
</evidence>
<feature type="compositionally biased region" description="Basic residues" evidence="1">
    <location>
        <begin position="1"/>
        <end position="14"/>
    </location>
</feature>
<name>A0A9Q3IDZ5_9BASI</name>